<accession>A0ABS3YZ37</accession>
<name>A0ABS3YZ37_9BACT</name>
<comment type="caution">
    <text evidence="2">The sequence shown here is derived from an EMBL/GenBank/DDBJ whole genome shotgun (WGS) entry which is preliminary data.</text>
</comment>
<sequence>MKSPFYISAPTVGQMLHSWYCSLLATGFTGKLMLMYVHEPSLLTIICRGKTINGTWEEFKHRLPQLLKRYNFQPAFIELETALANEFVVSKTNSRSMLAHINQMKLSLQIHCSNFDSYANISQDLLEEFGMKYLYGIEGKSNSYRTAIQYWKDQKALI</sequence>
<dbReference type="Pfam" id="PF22016">
    <property type="entry name" value="DUF6933"/>
    <property type="match status" value="1"/>
</dbReference>
<evidence type="ECO:0000313" key="3">
    <source>
        <dbReference type="Proteomes" id="UP000677244"/>
    </source>
</evidence>
<keyword evidence="3" id="KW-1185">Reference proteome</keyword>
<proteinExistence type="predicted"/>
<feature type="domain" description="DUF6933" evidence="1">
    <location>
        <begin position="14"/>
        <end position="138"/>
    </location>
</feature>
<dbReference type="Proteomes" id="UP000677244">
    <property type="component" value="Unassembled WGS sequence"/>
</dbReference>
<gene>
    <name evidence="2" type="ORF">J7I42_20395</name>
</gene>
<evidence type="ECO:0000313" key="2">
    <source>
        <dbReference type="EMBL" id="MBO9202660.1"/>
    </source>
</evidence>
<reference evidence="2 3" key="1">
    <citation type="submission" date="2021-03" db="EMBL/GenBank/DDBJ databases">
        <title>Assistant Professor.</title>
        <authorList>
            <person name="Huq M.A."/>
        </authorList>
    </citation>
    <scope>NUCLEOTIDE SEQUENCE [LARGE SCALE GENOMIC DNA]</scope>
    <source>
        <strain evidence="2 3">MAH-29</strain>
    </source>
</reference>
<organism evidence="2 3">
    <name type="scientific">Niastella soli</name>
    <dbReference type="NCBI Taxonomy" id="2821487"/>
    <lineage>
        <taxon>Bacteria</taxon>
        <taxon>Pseudomonadati</taxon>
        <taxon>Bacteroidota</taxon>
        <taxon>Chitinophagia</taxon>
        <taxon>Chitinophagales</taxon>
        <taxon>Chitinophagaceae</taxon>
        <taxon>Niastella</taxon>
    </lineage>
</organism>
<evidence type="ECO:0000259" key="1">
    <source>
        <dbReference type="Pfam" id="PF22016"/>
    </source>
</evidence>
<protein>
    <recommendedName>
        <fullName evidence="1">DUF6933 domain-containing protein</fullName>
    </recommendedName>
</protein>
<dbReference type="InterPro" id="IPR053864">
    <property type="entry name" value="DUF6933"/>
</dbReference>
<dbReference type="EMBL" id="JAGHKO010000004">
    <property type="protein sequence ID" value="MBO9202660.1"/>
    <property type="molecule type" value="Genomic_DNA"/>
</dbReference>